<dbReference type="Pfam" id="PF02615">
    <property type="entry name" value="Ldh_2"/>
    <property type="match status" value="1"/>
</dbReference>
<accession>A0A5M3WKX9</accession>
<comment type="similarity">
    <text evidence="1">Belongs to the LDH2/MDH2 oxidoreductase family.</text>
</comment>
<dbReference type="InterPro" id="IPR003767">
    <property type="entry name" value="Malate/L-lactate_DH-like"/>
</dbReference>
<dbReference type="Gene3D" id="3.30.1370.60">
    <property type="entry name" value="Hypothetical oxidoreductase yiak, domain 2"/>
    <property type="match status" value="1"/>
</dbReference>
<protein>
    <submittedName>
        <fullName evidence="3">Lactate dehydrogenase</fullName>
    </submittedName>
</protein>
<dbReference type="GO" id="GO:0016491">
    <property type="term" value="F:oxidoreductase activity"/>
    <property type="evidence" value="ECO:0007669"/>
    <property type="project" value="UniProtKB-KW"/>
</dbReference>
<dbReference type="Proteomes" id="UP000331127">
    <property type="component" value="Unassembled WGS sequence"/>
</dbReference>
<gene>
    <name evidence="3" type="ORF">Amac_024050</name>
</gene>
<dbReference type="InterPro" id="IPR036111">
    <property type="entry name" value="Mal/L-sulfo/L-lacto_DH-like_sf"/>
</dbReference>
<keyword evidence="4" id="KW-1185">Reference proteome</keyword>
<evidence type="ECO:0000313" key="4">
    <source>
        <dbReference type="Proteomes" id="UP000331127"/>
    </source>
</evidence>
<reference evidence="3 4" key="1">
    <citation type="submission" date="2019-10" db="EMBL/GenBank/DDBJ databases">
        <title>Whole genome shotgun sequence of Acrocarpospora macrocephala NBRC 16266.</title>
        <authorList>
            <person name="Ichikawa N."/>
            <person name="Kimura A."/>
            <person name="Kitahashi Y."/>
            <person name="Komaki H."/>
            <person name="Oguchi A."/>
        </authorList>
    </citation>
    <scope>NUCLEOTIDE SEQUENCE [LARGE SCALE GENOMIC DNA]</scope>
    <source>
        <strain evidence="3 4">NBRC 16266</strain>
    </source>
</reference>
<comment type="caution">
    <text evidence="3">The sequence shown here is derived from an EMBL/GenBank/DDBJ whole genome shotgun (WGS) entry which is preliminary data.</text>
</comment>
<evidence type="ECO:0000256" key="2">
    <source>
        <dbReference type="ARBA" id="ARBA00023002"/>
    </source>
</evidence>
<dbReference type="InterPro" id="IPR043144">
    <property type="entry name" value="Mal/L-sulf/L-lact_DH-like_ah"/>
</dbReference>
<proteinExistence type="inferred from homology"/>
<dbReference type="PANTHER" id="PTHR11091:SF0">
    <property type="entry name" value="MALATE DEHYDROGENASE"/>
    <property type="match status" value="1"/>
</dbReference>
<dbReference type="PANTHER" id="PTHR11091">
    <property type="entry name" value="OXIDOREDUCTASE-RELATED"/>
    <property type="match status" value="1"/>
</dbReference>
<organism evidence="3 4">
    <name type="scientific">Acrocarpospora macrocephala</name>
    <dbReference type="NCBI Taxonomy" id="150177"/>
    <lineage>
        <taxon>Bacteria</taxon>
        <taxon>Bacillati</taxon>
        <taxon>Actinomycetota</taxon>
        <taxon>Actinomycetes</taxon>
        <taxon>Streptosporangiales</taxon>
        <taxon>Streptosporangiaceae</taxon>
        <taxon>Acrocarpospora</taxon>
    </lineage>
</organism>
<name>A0A5M3WKX9_9ACTN</name>
<sequence length="320" mass="33186">MTAQRLTEADLRGRSGHGLIRVSPYLERIRAGGINTRAEPRITRETAASAQIDAENGLGQVAMTMATELAVAKAADAGIAVVGTVNSNHAGAAGLYPAMAARHGMAGVYLAVANANGMPPWGGNSPVLGPNPISIAVPAEHGPPFLLDIATTAASHGAIKVARQAGRPLPVGWVADREGRPITDPDHADDGFLLPIGGYKGSGLTVAAGLLAGVLNGAAFGHEVVDHRVDKVTPTNTGQLFIALRADVFRPLEAVLGDVTRHLRLLRESGSPSGDPLRLPGDHAARLEHEYSRDGLPISPAVRDALNAEAARAGIPRRLQ</sequence>
<dbReference type="SUPFAM" id="SSF89733">
    <property type="entry name" value="L-sulfolactate dehydrogenase-like"/>
    <property type="match status" value="1"/>
</dbReference>
<evidence type="ECO:0000256" key="1">
    <source>
        <dbReference type="ARBA" id="ARBA00006056"/>
    </source>
</evidence>
<evidence type="ECO:0000313" key="3">
    <source>
        <dbReference type="EMBL" id="GES08809.1"/>
    </source>
</evidence>
<keyword evidence="2" id="KW-0560">Oxidoreductase</keyword>
<dbReference type="Gene3D" id="1.10.1530.10">
    <property type="match status" value="1"/>
</dbReference>
<dbReference type="AlphaFoldDB" id="A0A5M3WKX9"/>
<dbReference type="InterPro" id="IPR043143">
    <property type="entry name" value="Mal/L-sulf/L-lact_DH-like_NADP"/>
</dbReference>
<dbReference type="EMBL" id="BLAE01000012">
    <property type="protein sequence ID" value="GES08809.1"/>
    <property type="molecule type" value="Genomic_DNA"/>
</dbReference>